<dbReference type="SMART" id="SM00382">
    <property type="entry name" value="AAA"/>
    <property type="match status" value="1"/>
</dbReference>
<organism evidence="6 7">
    <name type="scientific">Paenibacillus monticola</name>
    <dbReference type="NCBI Taxonomy" id="2666075"/>
    <lineage>
        <taxon>Bacteria</taxon>
        <taxon>Bacillati</taxon>
        <taxon>Bacillota</taxon>
        <taxon>Bacilli</taxon>
        <taxon>Bacillales</taxon>
        <taxon>Paenibacillaceae</taxon>
        <taxon>Paenibacillus</taxon>
    </lineage>
</organism>
<dbReference type="GO" id="GO:0005524">
    <property type="term" value="F:ATP binding"/>
    <property type="evidence" value="ECO:0007669"/>
    <property type="project" value="UniProtKB-KW"/>
</dbReference>
<evidence type="ECO:0000259" key="5">
    <source>
        <dbReference type="PROSITE" id="PS50893"/>
    </source>
</evidence>
<dbReference type="GO" id="GO:0016887">
    <property type="term" value="F:ATP hydrolysis activity"/>
    <property type="evidence" value="ECO:0007669"/>
    <property type="project" value="InterPro"/>
</dbReference>
<dbReference type="InterPro" id="IPR003593">
    <property type="entry name" value="AAA+_ATPase"/>
</dbReference>
<dbReference type="RefSeq" id="WP_154120137.1">
    <property type="nucleotide sequence ID" value="NZ_WJXB01000006.1"/>
</dbReference>
<dbReference type="Gene3D" id="3.40.50.300">
    <property type="entry name" value="P-loop containing nucleotide triphosphate hydrolases"/>
    <property type="match status" value="1"/>
</dbReference>
<dbReference type="AlphaFoldDB" id="A0A7X2H749"/>
<keyword evidence="7" id="KW-1185">Reference proteome</keyword>
<dbReference type="PROSITE" id="PS50893">
    <property type="entry name" value="ABC_TRANSPORTER_2"/>
    <property type="match status" value="1"/>
</dbReference>
<protein>
    <submittedName>
        <fullName evidence="6">ATP-binding cassette domain-containing protein</fullName>
    </submittedName>
</protein>
<dbReference type="InterPro" id="IPR017871">
    <property type="entry name" value="ABC_transporter-like_CS"/>
</dbReference>
<evidence type="ECO:0000313" key="7">
    <source>
        <dbReference type="Proteomes" id="UP000463051"/>
    </source>
</evidence>
<dbReference type="InterPro" id="IPR003439">
    <property type="entry name" value="ABC_transporter-like_ATP-bd"/>
</dbReference>
<comment type="similarity">
    <text evidence="1">Belongs to the ABC transporter superfamily.</text>
</comment>
<evidence type="ECO:0000313" key="6">
    <source>
        <dbReference type="EMBL" id="MRN54754.1"/>
    </source>
</evidence>
<name>A0A7X2H749_9BACL</name>
<evidence type="ECO:0000256" key="3">
    <source>
        <dbReference type="ARBA" id="ARBA00022741"/>
    </source>
</evidence>
<sequence>MTNIVLETKDLTKVIHGKPIVSNVNIQVSTGDIFGFLGPNGAGKTTTIRMITHLVFPTSGEIWISGLSLREHFKEAISKVGCIVENPTFYPNLSAYQNLKLSAALLGNIQNERIEEVLTIVGLASQLKQKVGTFSLGMKQRLGIANAILGYPKLVILDEPTNGVDPIGLREMKALIKELANKEKITFFISSHMLREMEDLCNKVAIIQKGEILAQGQVSSLLAAYSVVNLEDLFLQIIQGDINNDKYRNTLEI</sequence>
<dbReference type="PANTHER" id="PTHR43335">
    <property type="entry name" value="ABC TRANSPORTER, ATP-BINDING PROTEIN"/>
    <property type="match status" value="1"/>
</dbReference>
<comment type="caution">
    <text evidence="6">The sequence shown here is derived from an EMBL/GenBank/DDBJ whole genome shotgun (WGS) entry which is preliminary data.</text>
</comment>
<proteinExistence type="inferred from homology"/>
<reference evidence="6 7" key="1">
    <citation type="submission" date="2019-11" db="EMBL/GenBank/DDBJ databases">
        <title>Paenibacillus monticola sp. nov., a novel PGPR strain isolated from mountain sample in China.</title>
        <authorList>
            <person name="Zhao Q."/>
            <person name="Li H.-P."/>
            <person name="Zhang J.-L."/>
        </authorList>
    </citation>
    <scope>NUCLEOTIDE SEQUENCE [LARGE SCALE GENOMIC DNA]</scope>
    <source>
        <strain evidence="6 7">LC-T2</strain>
    </source>
</reference>
<dbReference type="PANTHER" id="PTHR43335:SF4">
    <property type="entry name" value="ABC TRANSPORTER, ATP-BINDING PROTEIN"/>
    <property type="match status" value="1"/>
</dbReference>
<keyword evidence="4 6" id="KW-0067">ATP-binding</keyword>
<dbReference type="PROSITE" id="PS00211">
    <property type="entry name" value="ABC_TRANSPORTER_1"/>
    <property type="match status" value="1"/>
</dbReference>
<dbReference type="SUPFAM" id="SSF52540">
    <property type="entry name" value="P-loop containing nucleoside triphosphate hydrolases"/>
    <property type="match status" value="1"/>
</dbReference>
<keyword evidence="2" id="KW-0813">Transport</keyword>
<evidence type="ECO:0000256" key="2">
    <source>
        <dbReference type="ARBA" id="ARBA00022448"/>
    </source>
</evidence>
<accession>A0A7X2H749</accession>
<dbReference type="Pfam" id="PF00005">
    <property type="entry name" value="ABC_tran"/>
    <property type="match status" value="1"/>
</dbReference>
<dbReference type="EMBL" id="WJXB01000006">
    <property type="protein sequence ID" value="MRN54754.1"/>
    <property type="molecule type" value="Genomic_DNA"/>
</dbReference>
<evidence type="ECO:0000256" key="4">
    <source>
        <dbReference type="ARBA" id="ARBA00022840"/>
    </source>
</evidence>
<dbReference type="InterPro" id="IPR027417">
    <property type="entry name" value="P-loop_NTPase"/>
</dbReference>
<keyword evidence="3" id="KW-0547">Nucleotide-binding</keyword>
<dbReference type="Proteomes" id="UP000463051">
    <property type="component" value="Unassembled WGS sequence"/>
</dbReference>
<gene>
    <name evidence="6" type="ORF">GJB61_17370</name>
</gene>
<feature type="domain" description="ABC transporter" evidence="5">
    <location>
        <begin position="6"/>
        <end position="234"/>
    </location>
</feature>
<evidence type="ECO:0000256" key="1">
    <source>
        <dbReference type="ARBA" id="ARBA00005417"/>
    </source>
</evidence>